<reference evidence="1 2" key="1">
    <citation type="submission" date="2016-06" db="EMBL/GenBank/DDBJ databases">
        <title>Genome sequencing of Cryobacterium arcticum PAMC 27867.</title>
        <authorList>
            <person name="Lee J."/>
            <person name="Kim O.-S."/>
        </authorList>
    </citation>
    <scope>NUCLEOTIDE SEQUENCE [LARGE SCALE GENOMIC DNA]</scope>
    <source>
        <strain evidence="1 2">PAMC 27867</strain>
        <plasmid evidence="2">pp27867_2</plasmid>
    </source>
</reference>
<gene>
    <name evidence="1" type="ORF">PA27867_3972</name>
</gene>
<dbReference type="RefSeq" id="WP_066600718.1">
    <property type="nucleotide sequence ID" value="NZ_CP016284.1"/>
</dbReference>
<dbReference type="EMBL" id="CP016284">
    <property type="protein sequence ID" value="ANP74879.1"/>
    <property type="molecule type" value="Genomic_DNA"/>
</dbReference>
<evidence type="ECO:0008006" key="3">
    <source>
        <dbReference type="Google" id="ProtNLM"/>
    </source>
</evidence>
<name>A0A1B1BQH8_9MICO</name>
<organism evidence="1 2">
    <name type="scientific">Cryobacterium arcticum</name>
    <dbReference type="NCBI Taxonomy" id="670052"/>
    <lineage>
        <taxon>Bacteria</taxon>
        <taxon>Bacillati</taxon>
        <taxon>Actinomycetota</taxon>
        <taxon>Actinomycetes</taxon>
        <taxon>Micrococcales</taxon>
        <taxon>Microbacteriaceae</taxon>
        <taxon>Cryobacterium</taxon>
    </lineage>
</organism>
<sequence length="63" mass="7000">MIKPLPVSPLMTPGEVCTALRIDADTLDQLRTTDKLKTFAIDADLIRFDRRSVLAFTLGQPGR</sequence>
<dbReference type="KEGG" id="cart:PA27867_3972"/>
<protein>
    <recommendedName>
        <fullName evidence="3">DNA-binding protein</fullName>
    </recommendedName>
</protein>
<keyword evidence="1" id="KW-0614">Plasmid</keyword>
<geneLocation type="plasmid" evidence="2">
    <name>pp27867_2</name>
</geneLocation>
<keyword evidence="2" id="KW-1185">Reference proteome</keyword>
<evidence type="ECO:0000313" key="1">
    <source>
        <dbReference type="EMBL" id="ANP74879.1"/>
    </source>
</evidence>
<dbReference type="AlphaFoldDB" id="A0A1B1BQH8"/>
<proteinExistence type="predicted"/>
<evidence type="ECO:0000313" key="2">
    <source>
        <dbReference type="Proteomes" id="UP000092582"/>
    </source>
</evidence>
<dbReference type="Proteomes" id="UP000092582">
    <property type="component" value="Plasmid pP27867_2"/>
</dbReference>
<accession>A0A1B1BQH8</accession>